<dbReference type="VEuPathDB" id="FungiDB:RhiirFUN_018716"/>
<proteinExistence type="predicted"/>
<reference evidence="2" key="5">
    <citation type="submission" date="2020-05" db="EMBL/GenBank/DDBJ databases">
        <authorList>
            <person name="Rincon C."/>
            <person name="Sanders R I."/>
            <person name="Robbins C."/>
            <person name="Chaturvedi A."/>
        </authorList>
    </citation>
    <scope>NUCLEOTIDE SEQUENCE</scope>
    <source>
        <strain evidence="2">CHB12</strain>
    </source>
</reference>
<accession>A0A2I1EIL1</accession>
<dbReference type="EMBL" id="CAGKOT010000023">
    <property type="protein sequence ID" value="CAB5367011.1"/>
    <property type="molecule type" value="Genomic_DNA"/>
</dbReference>
<dbReference type="EMBL" id="LLXJ01006875">
    <property type="protein sequence ID" value="PKB93983.1"/>
    <property type="molecule type" value="Genomic_DNA"/>
</dbReference>
<evidence type="ECO:0000313" key="8">
    <source>
        <dbReference type="Proteomes" id="UP000684084"/>
    </source>
</evidence>
<dbReference type="EMBL" id="LLXJ01001818">
    <property type="protein sequence ID" value="PKC00624.1"/>
    <property type="molecule type" value="Genomic_DNA"/>
</dbReference>
<evidence type="ECO:0000313" key="3">
    <source>
        <dbReference type="EMBL" id="PKB93983.1"/>
    </source>
</evidence>
<gene>
    <name evidence="2" type="ORF">CHRIB12_LOCUS11121</name>
    <name evidence="5" type="ORF">RhiirA1_448259</name>
    <name evidence="4" type="ORF">RhiirA5_427891</name>
    <name evidence="3" type="ORF">RhiirA5_439859</name>
</gene>
<dbReference type="Proteomes" id="UP000684084">
    <property type="component" value="Unassembled WGS sequence"/>
</dbReference>
<comment type="caution">
    <text evidence="2">The sequence shown here is derived from an EMBL/GenBank/DDBJ whole genome shotgun (WGS) entry which is preliminary data.</text>
</comment>
<dbReference type="VEuPathDB" id="FungiDB:FUN_019821"/>
<evidence type="ECO:0000313" key="5">
    <source>
        <dbReference type="EMBL" id="PKC75877.1"/>
    </source>
</evidence>
<reference evidence="3 7" key="1">
    <citation type="submission" date="2016-04" db="EMBL/GenBank/DDBJ databases">
        <title>Genome analyses suggest a sexual origin of heterokaryosis in a supposedly ancient asexual fungus.</title>
        <authorList>
            <person name="Ropars J."/>
            <person name="Sedzielewska K."/>
            <person name="Noel J."/>
            <person name="Charron P."/>
            <person name="Farinelli L."/>
            <person name="Marton T."/>
            <person name="Kruger M."/>
            <person name="Pelin A."/>
            <person name="Brachmann A."/>
            <person name="Corradi N."/>
        </authorList>
    </citation>
    <scope>NUCLEOTIDE SEQUENCE [LARGE SCALE GENOMIC DNA]</scope>
    <source>
        <strain evidence="3 7">A5</strain>
    </source>
</reference>
<name>A0A2I1EIL1_9GLOM</name>
<reference evidence="3 7" key="2">
    <citation type="submission" date="2017-09" db="EMBL/GenBank/DDBJ databases">
        <title>Extensive intraspecific genome diversity in a model arbuscular mycorrhizal fungus.</title>
        <authorList>
            <person name="Chen E.C."/>
            <person name="Morin E."/>
            <person name="Beaudet D."/>
            <person name="Noel J."/>
            <person name="Ndikumana S."/>
            <person name="Charron P."/>
            <person name="St-Onge C."/>
            <person name="Giorgi J."/>
            <person name="Grigoriev I.V."/>
            <person name="Roux C."/>
            <person name="Martin F.M."/>
            <person name="Corradi N."/>
        </authorList>
    </citation>
    <scope>NUCLEOTIDE SEQUENCE [LARGE SCALE GENOMIC DNA]</scope>
    <source>
        <strain evidence="3 7">A5</strain>
    </source>
</reference>
<reference evidence="5 6" key="3">
    <citation type="submission" date="2017-10" db="EMBL/GenBank/DDBJ databases">
        <title>Extensive intraspecific genome diversity in a model arbuscular mycorrhizal fungus.</title>
        <authorList>
            <person name="Chen E.C.H."/>
            <person name="Morin E."/>
            <person name="Baudet D."/>
            <person name="Noel J."/>
            <person name="Ndikumana S."/>
            <person name="Charron P."/>
            <person name="St-Onge C."/>
            <person name="Giorgi J."/>
            <person name="Grigoriev I.V."/>
            <person name="Roux C."/>
            <person name="Martin F.M."/>
            <person name="Corradi N."/>
        </authorList>
    </citation>
    <scope>NUCLEOTIDE SEQUENCE [LARGE SCALE GENOMIC DNA]</scope>
    <source>
        <strain evidence="5 6">A1</strain>
    </source>
</reference>
<dbReference type="Proteomes" id="UP000232722">
    <property type="component" value="Unassembled WGS sequence"/>
</dbReference>
<dbReference type="VEuPathDB" id="FungiDB:RhiirA1_448259"/>
<evidence type="ECO:0000313" key="4">
    <source>
        <dbReference type="EMBL" id="PKC00624.1"/>
    </source>
</evidence>
<dbReference type="Proteomes" id="UP000232688">
    <property type="component" value="Unassembled WGS sequence"/>
</dbReference>
<organism evidence="2 8">
    <name type="scientific">Rhizophagus irregularis</name>
    <dbReference type="NCBI Taxonomy" id="588596"/>
    <lineage>
        <taxon>Eukaryota</taxon>
        <taxon>Fungi</taxon>
        <taxon>Fungi incertae sedis</taxon>
        <taxon>Mucoromycota</taxon>
        <taxon>Glomeromycotina</taxon>
        <taxon>Glomeromycetes</taxon>
        <taxon>Glomerales</taxon>
        <taxon>Glomeraceae</taxon>
        <taxon>Rhizophagus</taxon>
    </lineage>
</organism>
<dbReference type="EMBL" id="LLXH01000013">
    <property type="protein sequence ID" value="PKC75877.1"/>
    <property type="molecule type" value="Genomic_DNA"/>
</dbReference>
<sequence>MEWEKITVEVVQTVAMKTGINTEEQYIMDELDTEYYLIGEEIIKAAEKNEPIRKFTALNDDFTKRLKDENKSVDEKNLNEKRLKISPPAKNSKPLENQE</sequence>
<feature type="compositionally biased region" description="Basic and acidic residues" evidence="1">
    <location>
        <begin position="66"/>
        <end position="83"/>
    </location>
</feature>
<protein>
    <submittedName>
        <fullName evidence="2">Uncharacterized protein</fullName>
    </submittedName>
</protein>
<evidence type="ECO:0000313" key="2">
    <source>
        <dbReference type="EMBL" id="CAB5367011.1"/>
    </source>
</evidence>
<evidence type="ECO:0000313" key="6">
    <source>
        <dbReference type="Proteomes" id="UP000232688"/>
    </source>
</evidence>
<reference evidence="5 6" key="4">
    <citation type="submission" date="2017-10" db="EMBL/GenBank/DDBJ databases">
        <title>Genome analyses suggest a sexual origin of heterokaryosis in a supposedly ancient asexual fungus.</title>
        <authorList>
            <person name="Corradi N."/>
            <person name="Sedzielewska K."/>
            <person name="Noel J."/>
            <person name="Charron P."/>
            <person name="Farinelli L."/>
            <person name="Marton T."/>
            <person name="Kruger M."/>
            <person name="Pelin A."/>
            <person name="Brachmann A."/>
            <person name="Corradi N."/>
        </authorList>
    </citation>
    <scope>NUCLEOTIDE SEQUENCE [LARGE SCALE GENOMIC DNA]</scope>
    <source>
        <strain evidence="5 6">A1</strain>
    </source>
</reference>
<dbReference type="AlphaFoldDB" id="A0A2I1EIL1"/>
<evidence type="ECO:0000256" key="1">
    <source>
        <dbReference type="SAM" id="MobiDB-lite"/>
    </source>
</evidence>
<dbReference type="OrthoDB" id="2442931at2759"/>
<evidence type="ECO:0000313" key="7">
    <source>
        <dbReference type="Proteomes" id="UP000232722"/>
    </source>
</evidence>
<feature type="region of interest" description="Disordered" evidence="1">
    <location>
        <begin position="66"/>
        <end position="99"/>
    </location>
</feature>